<accession>A0AAU2K0J4</accession>
<dbReference type="InterPro" id="IPR011990">
    <property type="entry name" value="TPR-like_helical_dom_sf"/>
</dbReference>
<keyword evidence="4 6" id="KW-0238">DNA-binding</keyword>
<evidence type="ECO:0000256" key="3">
    <source>
        <dbReference type="ARBA" id="ARBA00023015"/>
    </source>
</evidence>
<dbReference type="PANTHER" id="PTHR35807:SF1">
    <property type="entry name" value="TRANSCRIPTIONAL REGULATOR REDD"/>
    <property type="match status" value="1"/>
</dbReference>
<feature type="region of interest" description="Disordered" evidence="7">
    <location>
        <begin position="252"/>
        <end position="286"/>
    </location>
</feature>
<dbReference type="InterPro" id="IPR042197">
    <property type="entry name" value="Apaf_helical"/>
</dbReference>
<gene>
    <name evidence="9" type="ORF">OG327_32865</name>
</gene>
<dbReference type="InterPro" id="IPR036388">
    <property type="entry name" value="WH-like_DNA-bd_sf"/>
</dbReference>
<evidence type="ECO:0000256" key="6">
    <source>
        <dbReference type="PROSITE-ProRule" id="PRU01091"/>
    </source>
</evidence>
<feature type="compositionally biased region" description="Basic and acidic residues" evidence="7">
    <location>
        <begin position="269"/>
        <end position="278"/>
    </location>
</feature>
<dbReference type="CDD" id="cd15831">
    <property type="entry name" value="BTAD"/>
    <property type="match status" value="1"/>
</dbReference>
<feature type="compositionally biased region" description="Low complexity" evidence="7">
    <location>
        <begin position="252"/>
        <end position="268"/>
    </location>
</feature>
<proteinExistence type="inferred from homology"/>
<dbReference type="InterPro" id="IPR019734">
    <property type="entry name" value="TPR_rpt"/>
</dbReference>
<keyword evidence="3" id="KW-0805">Transcription regulation</keyword>
<evidence type="ECO:0000256" key="4">
    <source>
        <dbReference type="ARBA" id="ARBA00023125"/>
    </source>
</evidence>
<dbReference type="SMART" id="SM00028">
    <property type="entry name" value="TPR"/>
    <property type="match status" value="8"/>
</dbReference>
<dbReference type="PROSITE" id="PS51755">
    <property type="entry name" value="OMPR_PHOB"/>
    <property type="match status" value="1"/>
</dbReference>
<evidence type="ECO:0000256" key="2">
    <source>
        <dbReference type="ARBA" id="ARBA00023012"/>
    </source>
</evidence>
<keyword evidence="5" id="KW-0804">Transcription</keyword>
<dbReference type="EMBL" id="CP108264">
    <property type="protein sequence ID" value="WTU77721.1"/>
    <property type="molecule type" value="Genomic_DNA"/>
</dbReference>
<dbReference type="InterPro" id="IPR051677">
    <property type="entry name" value="AfsR-DnrI-RedD_regulator"/>
</dbReference>
<dbReference type="GO" id="GO:0003677">
    <property type="term" value="F:DNA binding"/>
    <property type="evidence" value="ECO:0007669"/>
    <property type="project" value="UniProtKB-UniRule"/>
</dbReference>
<evidence type="ECO:0000256" key="7">
    <source>
        <dbReference type="SAM" id="MobiDB-lite"/>
    </source>
</evidence>
<sequence length="1020" mass="109005">MEFRLLGAVEVLNGDTGEALAVPRKRERLLLAVLLLEVGRSVSDERLTDLLWDGEPPPGAPGALRSHVSRLRALLPPEIASLDRQGEGYLLRTEPQRVDAHRFQTLVRQAGSTPDAADRSDLLGSALRLWRGPALADAASGLARARLCAGLEELRLQALDQRIAADLALGRHRDLVAELTDLVAEHPVQESLAAHLMLALHLCGRQADALRVFETARRAVADELGLDPGPELRAMHAHVLRPDPGLEAAIPSAAPSAAPVQSEAAPAEEATRAADRPRASSGPCTLPYDVPDFTGRAAEFARLLSCVADEAPAALVVSTVDGMAGVGKTTLAVHAAHHLAARFPDGQLFLDLHAHTAGRGPLEPEVALAGLLRTIGVPPERIPHSPDDRAAVWRDELRDRRVLLVLDNAATAEQVRLLLPGTAGSLVLVTSRRRLADLPGAATLSLDVLPEAEAVALFARVAGPGRTDDLPAEVAEVVSLCGHLPLAIRLAAARLRHRPLWTVADLARRLRRSERLAELAVGDQRVAAAFALSYDQLDTAQQRMFRLLGVCPGSDVDAFTAAALAGIPLAEAERLLESLLDVHLLIQRLPGRYAFHDLVRDYAHNLADADGDGDSAREAVHRLLDYHLHTVALAREAFAPGRLDTKPTLAHPPYDVPELSGVRAAIDWCCAERANLLSSVRIAAAHGLPAHAWQITHNLADYLRVGGHHDDSIAAHTAAIDAARRAGDRGAESLTLLNLGVAHWGADQPGAALDCGERALALVRELGDRHREMVTLTRVALFRQRLGDHPAALADVQQALVAVQELDSPREEGVALWLLGHIRYMLGDFAGAIEALAGSLAIARRIGDHFRVPIDLIGIGAAEGKLGRHDEGHRHLQEALVAARQLSDPAIEAKALVELAELDRTRGRTDDALASLGQAFDLLRAVTQPESSSLAHVVAGAVHLDRGEPALALDHQSKALELAAAIDHRCNQAFALDGIGRALAALGRADEAAAHWRRALDLFTRMGLPAADTVGKLLHG</sequence>
<dbReference type="SMART" id="SM01043">
    <property type="entry name" value="BTAD"/>
    <property type="match status" value="1"/>
</dbReference>
<dbReference type="Gene3D" id="1.10.10.10">
    <property type="entry name" value="Winged helix-like DNA-binding domain superfamily/Winged helix DNA-binding domain"/>
    <property type="match status" value="1"/>
</dbReference>
<evidence type="ECO:0000259" key="8">
    <source>
        <dbReference type="PROSITE" id="PS51755"/>
    </source>
</evidence>
<dbReference type="InterPro" id="IPR016032">
    <property type="entry name" value="Sig_transdc_resp-reg_C-effctor"/>
</dbReference>
<dbReference type="GO" id="GO:0043531">
    <property type="term" value="F:ADP binding"/>
    <property type="evidence" value="ECO:0007669"/>
    <property type="project" value="InterPro"/>
</dbReference>
<evidence type="ECO:0000256" key="5">
    <source>
        <dbReference type="ARBA" id="ARBA00023163"/>
    </source>
</evidence>
<name>A0AAU2K0J4_9ACTN</name>
<dbReference type="SMART" id="SM00862">
    <property type="entry name" value="Trans_reg_C"/>
    <property type="match status" value="1"/>
</dbReference>
<dbReference type="PANTHER" id="PTHR35807">
    <property type="entry name" value="TRANSCRIPTIONAL REGULATOR REDD-RELATED"/>
    <property type="match status" value="1"/>
</dbReference>
<dbReference type="InterPro" id="IPR005158">
    <property type="entry name" value="BTAD"/>
</dbReference>
<dbReference type="Pfam" id="PF00486">
    <property type="entry name" value="Trans_reg_C"/>
    <property type="match status" value="1"/>
</dbReference>
<evidence type="ECO:0000256" key="1">
    <source>
        <dbReference type="ARBA" id="ARBA00005820"/>
    </source>
</evidence>
<comment type="similarity">
    <text evidence="1">Belongs to the AfsR/DnrI/RedD regulatory family.</text>
</comment>
<dbReference type="Gene3D" id="1.10.8.430">
    <property type="entry name" value="Helical domain of apoptotic protease-activating factors"/>
    <property type="match status" value="1"/>
</dbReference>
<dbReference type="GO" id="GO:0000160">
    <property type="term" value="P:phosphorelay signal transduction system"/>
    <property type="evidence" value="ECO:0007669"/>
    <property type="project" value="UniProtKB-KW"/>
</dbReference>
<keyword evidence="2" id="KW-0902">Two-component regulatory system</keyword>
<dbReference type="GO" id="GO:0006355">
    <property type="term" value="P:regulation of DNA-templated transcription"/>
    <property type="evidence" value="ECO:0007669"/>
    <property type="project" value="InterPro"/>
</dbReference>
<dbReference type="SUPFAM" id="SSF52540">
    <property type="entry name" value="P-loop containing nucleoside triphosphate hydrolases"/>
    <property type="match status" value="1"/>
</dbReference>
<dbReference type="AlphaFoldDB" id="A0AAU2K0J4"/>
<organism evidence="9">
    <name type="scientific">Streptomyces sp. NBC_00049</name>
    <dbReference type="NCBI Taxonomy" id="2903617"/>
    <lineage>
        <taxon>Bacteria</taxon>
        <taxon>Bacillati</taxon>
        <taxon>Actinomycetota</taxon>
        <taxon>Actinomycetes</taxon>
        <taxon>Kitasatosporales</taxon>
        <taxon>Streptomycetaceae</taxon>
        <taxon>Streptomyces</taxon>
    </lineage>
</organism>
<feature type="DNA-binding region" description="OmpR/PhoB-type" evidence="6">
    <location>
        <begin position="1"/>
        <end position="93"/>
    </location>
</feature>
<dbReference type="Gene3D" id="1.25.40.10">
    <property type="entry name" value="Tetratricopeptide repeat domain"/>
    <property type="match status" value="3"/>
</dbReference>
<evidence type="ECO:0000313" key="9">
    <source>
        <dbReference type="EMBL" id="WTU77721.1"/>
    </source>
</evidence>
<reference evidence="9" key="1">
    <citation type="submission" date="2022-10" db="EMBL/GenBank/DDBJ databases">
        <title>The complete genomes of actinobacterial strains from the NBC collection.</title>
        <authorList>
            <person name="Joergensen T.S."/>
            <person name="Alvarez Arevalo M."/>
            <person name="Sterndorff E.B."/>
            <person name="Faurdal D."/>
            <person name="Vuksanovic O."/>
            <person name="Mourched A.-S."/>
            <person name="Charusanti P."/>
            <person name="Shaw S."/>
            <person name="Blin K."/>
            <person name="Weber T."/>
        </authorList>
    </citation>
    <scope>NUCLEOTIDE SEQUENCE</scope>
    <source>
        <strain evidence="9">NBC_00049</strain>
    </source>
</reference>
<dbReference type="Pfam" id="PF03704">
    <property type="entry name" value="BTAD"/>
    <property type="match status" value="1"/>
</dbReference>
<dbReference type="PRINTS" id="PR00364">
    <property type="entry name" value="DISEASERSIST"/>
</dbReference>
<feature type="domain" description="OmpR/PhoB-type" evidence="8">
    <location>
        <begin position="1"/>
        <end position="93"/>
    </location>
</feature>
<dbReference type="SUPFAM" id="SSF46894">
    <property type="entry name" value="C-terminal effector domain of the bipartite response regulators"/>
    <property type="match status" value="1"/>
</dbReference>
<protein>
    <submittedName>
        <fullName evidence="9">Tetratricopeptide repeat protein</fullName>
    </submittedName>
</protein>
<dbReference type="InterPro" id="IPR027417">
    <property type="entry name" value="P-loop_NTPase"/>
</dbReference>
<dbReference type="Pfam" id="PF13424">
    <property type="entry name" value="TPR_12"/>
    <property type="match status" value="2"/>
</dbReference>
<dbReference type="InterPro" id="IPR001867">
    <property type="entry name" value="OmpR/PhoB-type_DNA-bd"/>
</dbReference>
<dbReference type="SUPFAM" id="SSF48452">
    <property type="entry name" value="TPR-like"/>
    <property type="match status" value="3"/>
</dbReference>
<dbReference type="Gene3D" id="3.40.50.300">
    <property type="entry name" value="P-loop containing nucleotide triphosphate hydrolases"/>
    <property type="match status" value="1"/>
</dbReference>